<gene>
    <name evidence="1" type="ORF">GCM10010439_74000</name>
</gene>
<dbReference type="RefSeq" id="WP_344458425.1">
    <property type="nucleotide sequence ID" value="NZ_BAAATZ010000047.1"/>
</dbReference>
<name>A0ABN3UV63_9ACTN</name>
<dbReference type="Proteomes" id="UP001501842">
    <property type="component" value="Unassembled WGS sequence"/>
</dbReference>
<dbReference type="EMBL" id="BAAATZ010000047">
    <property type="protein sequence ID" value="GAA2738793.1"/>
    <property type="molecule type" value="Genomic_DNA"/>
</dbReference>
<organism evidence="1 2">
    <name type="scientific">Actinocorallia aurantiaca</name>
    <dbReference type="NCBI Taxonomy" id="46204"/>
    <lineage>
        <taxon>Bacteria</taxon>
        <taxon>Bacillati</taxon>
        <taxon>Actinomycetota</taxon>
        <taxon>Actinomycetes</taxon>
        <taxon>Streptosporangiales</taxon>
        <taxon>Thermomonosporaceae</taxon>
        <taxon>Actinocorallia</taxon>
    </lineage>
</organism>
<proteinExistence type="predicted"/>
<evidence type="ECO:0000313" key="1">
    <source>
        <dbReference type="EMBL" id="GAA2738793.1"/>
    </source>
</evidence>
<sequence>MFDQLTLEMGRSEGDLEQLGRRLYAALASAGADTGPALEISRVARWAHEAGTDLRRRQRLAQDLDAQQPRAALSVVDGVFVRLPDEYSDQQAQISGYQAADLFERATAGDRGALRSLRNYERFIGDPYFARGLLEKLGAVGVLNVPFGLGRELRTDANRHDAMLDANTADTRAAMELLGRALADGTRPLSAGYAGDGFLTALTAAGRAGFPPENSRPQYFGYQGLGTILGSGSGAVKYSDAFMRVVGRDMLAHERQNDVASWRAVPDAAGIYASVASQGEGEQSGHYLQGLLMAAGASRAGAQILLDYTPAGETSGNLRYLLHERRRMWAGTDHGAALGNVLRTAASGEDERSREIFDEIVRVLGADQLKLMKYEAGGLKIDDREAFDELSGLRAAMGDLLISQLDHVSTKLYAAEDSGHIVRGSRERTRLLLAVIADTVTDDAAYTALFKAHVGHLRLWIDDQNGKGREGEVGLAMGAGSLGRLLALRTETMKALKVQEDKVNAALKAKIDFGLGLVDPAAYLTRFRVPPEITGPAGAKVFDEISKHLVERLGENAEKGNTENHRISDEDRMRDLVNQMLLSSAVFHLEYQAAEVVGEIFAENGKILPPSTWDEGQAEAFYDWCRERDVPIPKLNNTVNSAVDSARDGAIEKFAVGGDRR</sequence>
<comment type="caution">
    <text evidence="1">The sequence shown here is derived from an EMBL/GenBank/DDBJ whole genome shotgun (WGS) entry which is preliminary data.</text>
</comment>
<accession>A0ABN3UV63</accession>
<evidence type="ECO:0000313" key="2">
    <source>
        <dbReference type="Proteomes" id="UP001501842"/>
    </source>
</evidence>
<protein>
    <submittedName>
        <fullName evidence="1">Uncharacterized protein</fullName>
    </submittedName>
</protein>
<keyword evidence="2" id="KW-1185">Reference proteome</keyword>
<reference evidence="1 2" key="1">
    <citation type="journal article" date="2019" name="Int. J. Syst. Evol. Microbiol.">
        <title>The Global Catalogue of Microorganisms (GCM) 10K type strain sequencing project: providing services to taxonomists for standard genome sequencing and annotation.</title>
        <authorList>
            <consortium name="The Broad Institute Genomics Platform"/>
            <consortium name="The Broad Institute Genome Sequencing Center for Infectious Disease"/>
            <person name="Wu L."/>
            <person name="Ma J."/>
        </authorList>
    </citation>
    <scope>NUCLEOTIDE SEQUENCE [LARGE SCALE GENOMIC DNA]</scope>
    <source>
        <strain evidence="1 2">JCM 8201</strain>
    </source>
</reference>